<reference evidence="3" key="1">
    <citation type="submission" date="2018-02" db="EMBL/GenBank/DDBJ databases">
        <authorList>
            <person name="Holder M.E."/>
            <person name="Ajami N.J."/>
            <person name="Petrosino J.F."/>
        </authorList>
    </citation>
    <scope>NUCLEOTIDE SEQUENCE [LARGE SCALE GENOMIC DNA]</scope>
    <source>
        <strain evidence="3">CCUG 47132</strain>
    </source>
</reference>
<accession>A0A2S0L621</accession>
<dbReference type="Gene3D" id="3.90.1200.10">
    <property type="match status" value="1"/>
</dbReference>
<keyword evidence="2" id="KW-0418">Kinase</keyword>
<protein>
    <submittedName>
        <fullName evidence="2">Choline kinase</fullName>
    </submittedName>
</protein>
<dbReference type="OrthoDB" id="9803871at2"/>
<dbReference type="Gene3D" id="3.90.550.10">
    <property type="entry name" value="Spore Coat Polysaccharide Biosynthesis Protein SpsA, Chain A"/>
    <property type="match status" value="1"/>
</dbReference>
<dbReference type="InterPro" id="IPR025877">
    <property type="entry name" value="MobA-like_NTP_Trfase"/>
</dbReference>
<dbReference type="GO" id="GO:0006646">
    <property type="term" value="P:phosphatidylethanolamine biosynthetic process"/>
    <property type="evidence" value="ECO:0007669"/>
    <property type="project" value="TreeGrafter"/>
</dbReference>
<dbReference type="GeneID" id="78392143"/>
<keyword evidence="2" id="KW-0808">Transferase</keyword>
<dbReference type="InterPro" id="IPR011009">
    <property type="entry name" value="Kinase-like_dom_sf"/>
</dbReference>
<dbReference type="AlphaFoldDB" id="A0A2S0L621"/>
<gene>
    <name evidence="2" type="ORF">C5Q96_07680</name>
</gene>
<dbReference type="Gene3D" id="3.30.200.20">
    <property type="entry name" value="Phosphorylase Kinase, domain 1"/>
    <property type="match status" value="1"/>
</dbReference>
<dbReference type="GO" id="GO:0016779">
    <property type="term" value="F:nucleotidyltransferase activity"/>
    <property type="evidence" value="ECO:0007669"/>
    <property type="project" value="UniProtKB-ARBA"/>
</dbReference>
<dbReference type="GO" id="GO:0005737">
    <property type="term" value="C:cytoplasm"/>
    <property type="evidence" value="ECO:0007669"/>
    <property type="project" value="TreeGrafter"/>
</dbReference>
<feature type="domain" description="MobA-like NTP transferase" evidence="1">
    <location>
        <begin position="73"/>
        <end position="170"/>
    </location>
</feature>
<evidence type="ECO:0000259" key="1">
    <source>
        <dbReference type="Pfam" id="PF12804"/>
    </source>
</evidence>
<name>A0A2S0L621_9FIRM</name>
<evidence type="ECO:0000313" key="3">
    <source>
        <dbReference type="Proteomes" id="UP000237883"/>
    </source>
</evidence>
<evidence type="ECO:0000313" key="2">
    <source>
        <dbReference type="EMBL" id="AVM48740.1"/>
    </source>
</evidence>
<dbReference type="PANTHER" id="PTHR22603">
    <property type="entry name" value="CHOLINE/ETHANOALAMINE KINASE"/>
    <property type="match status" value="1"/>
</dbReference>
<dbReference type="RefSeq" id="WP_106057794.1">
    <property type="nucleotide sequence ID" value="NZ_CP027228.1"/>
</dbReference>
<dbReference type="SUPFAM" id="SSF56112">
    <property type="entry name" value="Protein kinase-like (PK-like)"/>
    <property type="match status" value="1"/>
</dbReference>
<dbReference type="SUPFAM" id="SSF53448">
    <property type="entry name" value="Nucleotide-diphospho-sugar transferases"/>
    <property type="match status" value="1"/>
</dbReference>
<keyword evidence="3" id="KW-1185">Reference proteome</keyword>
<dbReference type="InterPro" id="IPR029044">
    <property type="entry name" value="Nucleotide-diphossugar_trans"/>
</dbReference>
<dbReference type="Pfam" id="PF13412">
    <property type="entry name" value="HTH_24"/>
    <property type="match status" value="1"/>
</dbReference>
<dbReference type="PANTHER" id="PTHR22603:SF66">
    <property type="entry name" value="ETHANOLAMINE KINASE"/>
    <property type="match status" value="1"/>
</dbReference>
<dbReference type="SUPFAM" id="SSF46785">
    <property type="entry name" value="Winged helix' DNA-binding domain"/>
    <property type="match status" value="1"/>
</dbReference>
<proteinExistence type="predicted"/>
<dbReference type="Gene3D" id="1.10.10.10">
    <property type="entry name" value="Winged helix-like DNA-binding domain superfamily/Winged helix DNA-binding domain"/>
    <property type="match status" value="1"/>
</dbReference>
<sequence>MNTKLSIIELDVLKTLNSQEGATQREIAEMNGASLGSVNGAIVKLRELGYISAENTLTDEAKELLKGTKPQNAVILAAGFGMRMVPINTVYPKAMLKVHGEVLIERLIRQLHEAGITKIDVVVGFMKESFEYLIDEYGVNLITNRDYASKENLHSLKLASAQLGNTYVIPSDIWFRENPFAECEPYSWYMVAESKNAHSRVKLNRNKELIDIGNSTNKKLKMMGVAYISNIDADEVRIRIAKFSDQDDCYWEDALYTESRPRKMMLLAKKVPENFAVGINTYDQLCTFDSGSESLQSDAIDILAKVFDVDTSEITNIEVLKKGMTNRSFLFRCKGEKYIMRIPGEGTERLINREHEYQVYEAIKDKGISDDIIYFDVKNGYKVTKFLENTRNCDPEDWEEVAKCMKVLRKFHSLDLKVEHDFDIFGEIELYEKLWGENKSIYRDYTKTKQKIYKLKQFVDSLNPHRCLAHIDAVPDNFLFCNHGGGKDDIRIIDWEYAGMQDPHVDLAMFSLYSMYSKDEIDKLNNIYFDGACNNENRAKIYAYISICGLLWSNWCEYKRQLGVEFGEYSLKQYRYAKEYYKYASELIESL</sequence>
<dbReference type="EMBL" id="CP027228">
    <property type="protein sequence ID" value="AVM48740.1"/>
    <property type="molecule type" value="Genomic_DNA"/>
</dbReference>
<dbReference type="InterPro" id="IPR036390">
    <property type="entry name" value="WH_DNA-bd_sf"/>
</dbReference>
<dbReference type="Proteomes" id="UP000237883">
    <property type="component" value="Chromosome"/>
</dbReference>
<dbReference type="GO" id="GO:0004305">
    <property type="term" value="F:ethanolamine kinase activity"/>
    <property type="evidence" value="ECO:0007669"/>
    <property type="project" value="TreeGrafter"/>
</dbReference>
<dbReference type="InterPro" id="IPR036388">
    <property type="entry name" value="WH-like_DNA-bd_sf"/>
</dbReference>
<organism evidence="2 3">
    <name type="scientific">Mogibacterium diversum</name>
    <dbReference type="NCBI Taxonomy" id="114527"/>
    <lineage>
        <taxon>Bacteria</taxon>
        <taxon>Bacillati</taxon>
        <taxon>Bacillota</taxon>
        <taxon>Clostridia</taxon>
        <taxon>Peptostreptococcales</taxon>
        <taxon>Anaerovoracaceae</taxon>
        <taxon>Mogibacterium</taxon>
    </lineage>
</organism>
<dbReference type="Pfam" id="PF12804">
    <property type="entry name" value="NTP_transf_3"/>
    <property type="match status" value="1"/>
</dbReference>
<dbReference type="Pfam" id="PF01633">
    <property type="entry name" value="Choline_kinase"/>
    <property type="match status" value="1"/>
</dbReference>
<dbReference type="CDD" id="cd05151">
    <property type="entry name" value="ChoK-like"/>
    <property type="match status" value="1"/>
</dbReference>
<dbReference type="KEGG" id="mdv:C5Q96_07680"/>